<dbReference type="Gene3D" id="3.40.718.10">
    <property type="entry name" value="Isopropylmalate Dehydrogenase"/>
    <property type="match status" value="2"/>
</dbReference>
<keyword evidence="14" id="KW-1185">Reference proteome</keyword>
<keyword evidence="5 9" id="KW-0521">NADP</keyword>
<comment type="cofactor">
    <cofactor evidence="12">
        <name>Mg(2+)</name>
        <dbReference type="ChEBI" id="CHEBI:18420"/>
    </cofactor>
    <cofactor evidence="12">
        <name>Mn(2+)</name>
        <dbReference type="ChEBI" id="CHEBI:29035"/>
    </cofactor>
    <text evidence="12">Binds 1 Mg(2+) or Mn(2+) ion per subunit.</text>
</comment>
<comment type="similarity">
    <text evidence="8 9">Belongs to the monomeric-type IDH family.</text>
</comment>
<feature type="site" description="Critical for catalysis" evidence="10">
    <location>
        <position position="253"/>
    </location>
</feature>
<feature type="site" description="Critical for catalysis" evidence="10">
    <location>
        <position position="416"/>
    </location>
</feature>
<evidence type="ECO:0000256" key="11">
    <source>
        <dbReference type="PIRSR" id="PIRSR009407-2"/>
    </source>
</evidence>
<dbReference type="PANTHER" id="PTHR36999:SF1">
    <property type="entry name" value="ISOCITRATE DEHYDROGENASE (NADP(+))"/>
    <property type="match status" value="1"/>
</dbReference>
<keyword evidence="6 9" id="KW-0560">Oxidoreductase</keyword>
<evidence type="ECO:0000313" key="14">
    <source>
        <dbReference type="Proteomes" id="UP000069632"/>
    </source>
</evidence>
<evidence type="ECO:0000256" key="6">
    <source>
        <dbReference type="ARBA" id="ARBA00023002"/>
    </source>
</evidence>
<feature type="binding site" evidence="12">
    <location>
        <position position="548"/>
    </location>
    <ligand>
        <name>Mg(2+)</name>
        <dbReference type="ChEBI" id="CHEBI:18420"/>
    </ligand>
</feature>
<dbReference type="GO" id="GO:0004450">
    <property type="term" value="F:isocitrate dehydrogenase (NADP+) activity"/>
    <property type="evidence" value="ECO:0007669"/>
    <property type="project" value="UniProtKB-EC"/>
</dbReference>
<feature type="binding site" evidence="11">
    <location>
        <position position="543"/>
    </location>
    <ligand>
        <name>D-threo-isocitrate</name>
        <dbReference type="ChEBI" id="CHEBI:15562"/>
    </ligand>
</feature>
<feature type="binding site" evidence="12">
    <location>
        <position position="544"/>
    </location>
    <ligand>
        <name>Mg(2+)</name>
        <dbReference type="ChEBI" id="CHEBI:18420"/>
    </ligand>
</feature>
<feature type="binding site" evidence="11">
    <location>
        <position position="143"/>
    </location>
    <ligand>
        <name>D-threo-isocitrate</name>
        <dbReference type="ChEBI" id="CHEBI:15562"/>
    </ligand>
</feature>
<dbReference type="GO" id="GO:0006097">
    <property type="term" value="P:glyoxylate cycle"/>
    <property type="evidence" value="ECO:0007669"/>
    <property type="project" value="UniProtKB-KW"/>
</dbReference>
<dbReference type="Pfam" id="PF03971">
    <property type="entry name" value="IDH"/>
    <property type="match status" value="1"/>
</dbReference>
<dbReference type="InterPro" id="IPR004436">
    <property type="entry name" value="Isocitrate_DH_NADP_mono"/>
</dbReference>
<dbReference type="NCBIfam" id="TIGR00178">
    <property type="entry name" value="monomer_idh"/>
    <property type="match status" value="1"/>
</dbReference>
<keyword evidence="4 12" id="KW-0460">Magnesium</keyword>
<feature type="binding site" evidence="12">
    <location>
        <position position="346"/>
    </location>
    <ligand>
        <name>Mg(2+)</name>
        <dbReference type="ChEBI" id="CHEBI:18420"/>
    </ligand>
</feature>
<keyword evidence="2 9" id="KW-0816">Tricarboxylic acid cycle</keyword>
<evidence type="ECO:0000256" key="1">
    <source>
        <dbReference type="ARBA" id="ARBA00022435"/>
    </source>
</evidence>
<sequence>MSDIIYTYTDEAPALATFSLYPIIKSFFAKAGISIEKADISLAARVLSTFPEKLKDSQKVDDYLSILGKLTLDSKANIIKLPNISASLPQLQACIKELQEKGFDVPDYPNEPKNKEEEDIKKRYSKVLGSAVNPVLREGNSDRRAANAVKEYAKANPHRNGKWSKDSKTEVYHMNSGDFYEYEKSKVFKEPTNLSVEFIAKNGDKKVLKDDLKVLKDEVVDATFMSAKKLDEFVKDSIKYAKDKELLYSVHLKATMMKVSDPVIFGHFVKGFFAEVFSEFKDELKSVGVNENNGLKDLFARIENLPIKEKIYAKFDEIYAKSPLLSMVDSDKGVTNLHVPSDVIIDASMPAMIRNSGKMWDKDGKAVECLAVIPDRSYAIVYDSMIKDLKENGELNPATIGSVSNIGLMAKKAEEYGSHDKTFIIEDDGEVIVKDSSGAEVFKFSVQKGDIYRMTQTKDEAIKNWIKLAVNRAKITGFKTIFWLDDRRAHDRNLKQIVENELKNYDLNGLDIEILNPDEAVRVSNKIIRAGKDCISVTGNVLRDYLTDLYPIIELGTSAKMLSIVPLLNGGGMFETGAGGSAPKHVQQLIEENHLRWDSLGEFMALIVSLEHLYETNGNKNAQILAKALDKAVSKWLKDDKSPSKDVGKPDNRNSHFYLALYLADELSKTELKDKFEQISKDLKANEDKINGEFLDVQGKKVDLGGYYIFDDKKVNSVMRCSKTLNGILG</sequence>
<protein>
    <recommendedName>
        <fullName evidence="9">Isocitrate dehydrogenase [NADP]</fullName>
        <ecNumber evidence="9">1.1.1.42</ecNumber>
    </recommendedName>
    <alternativeName>
        <fullName evidence="9">Oxalosuccinate decarboxylase</fullName>
    </alternativeName>
</protein>
<dbReference type="OrthoDB" id="9807643at2"/>
<evidence type="ECO:0000256" key="5">
    <source>
        <dbReference type="ARBA" id="ARBA00022857"/>
    </source>
</evidence>
<evidence type="ECO:0000313" key="13">
    <source>
        <dbReference type="EMBL" id="CZE48251.1"/>
    </source>
</evidence>
<evidence type="ECO:0000256" key="12">
    <source>
        <dbReference type="PIRSR" id="PIRSR009407-3"/>
    </source>
</evidence>
<dbReference type="EMBL" id="FIZP01000006">
    <property type="protein sequence ID" value="CZE48251.1"/>
    <property type="molecule type" value="Genomic_DNA"/>
</dbReference>
<dbReference type="AlphaFoldDB" id="A0A128EI56"/>
<dbReference type="GO" id="GO:0046872">
    <property type="term" value="F:metal ion binding"/>
    <property type="evidence" value="ECO:0007669"/>
    <property type="project" value="UniProtKB-KW"/>
</dbReference>
<evidence type="ECO:0000256" key="7">
    <source>
        <dbReference type="ARBA" id="ARBA00023554"/>
    </source>
</evidence>
<dbReference type="GO" id="GO:0006099">
    <property type="term" value="P:tricarboxylic acid cycle"/>
    <property type="evidence" value="ECO:0007669"/>
    <property type="project" value="UniProtKB-KW"/>
</dbReference>
<gene>
    <name evidence="13" type="primary">icd2</name>
    <name evidence="13" type="ORF">ERS672216_01317</name>
</gene>
<dbReference type="PIRSF" id="PIRSF009407">
    <property type="entry name" value="IDH_monmr"/>
    <property type="match status" value="1"/>
</dbReference>
<evidence type="ECO:0000256" key="9">
    <source>
        <dbReference type="PIRNR" id="PIRNR009407"/>
    </source>
</evidence>
<evidence type="ECO:0000256" key="8">
    <source>
        <dbReference type="ARBA" id="ARBA00046318"/>
    </source>
</evidence>
<proteinExistence type="inferred from homology"/>
<evidence type="ECO:0000256" key="10">
    <source>
        <dbReference type="PIRSR" id="PIRSR009407-1"/>
    </source>
</evidence>
<dbReference type="EC" id="1.1.1.42" evidence="9"/>
<evidence type="ECO:0000256" key="2">
    <source>
        <dbReference type="ARBA" id="ARBA00022532"/>
    </source>
</evidence>
<dbReference type="SUPFAM" id="SSF53659">
    <property type="entry name" value="Isocitrate/Isopropylmalate dehydrogenase-like"/>
    <property type="match status" value="1"/>
</dbReference>
<dbReference type="PANTHER" id="PTHR36999">
    <property type="entry name" value="ISOCITRATE DEHYDROGENASE [NADP]"/>
    <property type="match status" value="1"/>
</dbReference>
<reference evidence="13 14" key="1">
    <citation type="submission" date="2016-02" db="EMBL/GenBank/DDBJ databases">
        <authorList>
            <consortium name="Pathogen Informatics"/>
        </authorList>
    </citation>
    <scope>NUCLEOTIDE SEQUENCE [LARGE SCALE GENOMIC DNA]</scope>
    <source>
        <strain evidence="13 14">RC20</strain>
    </source>
</reference>
<keyword evidence="3 12" id="KW-0479">Metal-binding</keyword>
<feature type="binding site" evidence="11">
    <location>
        <begin position="130"/>
        <end position="137"/>
    </location>
    <ligand>
        <name>substrate</name>
    </ligand>
</feature>
<evidence type="ECO:0000256" key="4">
    <source>
        <dbReference type="ARBA" id="ARBA00022842"/>
    </source>
</evidence>
<accession>A0A128EI56</accession>
<comment type="catalytic activity">
    <reaction evidence="7 9">
        <text>D-threo-isocitrate + NADP(+) = 2-oxoglutarate + CO2 + NADPH</text>
        <dbReference type="Rhea" id="RHEA:19629"/>
        <dbReference type="ChEBI" id="CHEBI:15562"/>
        <dbReference type="ChEBI" id="CHEBI:16526"/>
        <dbReference type="ChEBI" id="CHEBI:16810"/>
        <dbReference type="ChEBI" id="CHEBI:57783"/>
        <dbReference type="ChEBI" id="CHEBI:58349"/>
        <dbReference type="EC" id="1.1.1.42"/>
    </reaction>
</comment>
<keyword evidence="1 9" id="KW-0329">Glyoxylate bypass</keyword>
<name>A0A128EI56_9BACT</name>
<dbReference type="RefSeq" id="WP_075540326.1">
    <property type="nucleotide sequence ID" value="NZ_CP053844.1"/>
</dbReference>
<dbReference type="Proteomes" id="UP000069632">
    <property type="component" value="Unassembled WGS sequence"/>
</dbReference>
<evidence type="ECO:0000256" key="3">
    <source>
        <dbReference type="ARBA" id="ARBA00022723"/>
    </source>
</evidence>
<organism evidence="13 14">
    <name type="scientific">Campylobacter geochelonis</name>
    <dbReference type="NCBI Taxonomy" id="1780362"/>
    <lineage>
        <taxon>Bacteria</taxon>
        <taxon>Pseudomonadati</taxon>
        <taxon>Campylobacterota</taxon>
        <taxon>Epsilonproteobacteria</taxon>
        <taxon>Campylobacterales</taxon>
        <taxon>Campylobacteraceae</taxon>
        <taxon>Campylobacter</taxon>
    </lineage>
</organism>